<dbReference type="EMBL" id="JBBBOO010000010">
    <property type="protein sequence ID" value="MEI7064888.1"/>
    <property type="molecule type" value="Genomic_DNA"/>
</dbReference>
<dbReference type="RefSeq" id="WP_040000987.1">
    <property type="nucleotide sequence ID" value="NZ_JAFCAF010000017.1"/>
</dbReference>
<sequence length="127" mass="13009">MALFGNKIDLSFVSSGSCNGVANVYQLWNPHTRGNGVIGDRPSDALEQARVQIIHGNISIAASSVIENAIGGSGNNMIVVKPSDNRIDGGASNDVLYSDGDADILTGGAGKDIFVSAGKNDSICGCI</sequence>
<feature type="domain" description="Peptidase M10 serralysin C-terminal" evidence="7">
    <location>
        <begin position="52"/>
        <end position="123"/>
    </location>
</feature>
<evidence type="ECO:0000256" key="3">
    <source>
        <dbReference type="ARBA" id="ARBA00022525"/>
    </source>
</evidence>
<comment type="subcellular location">
    <subcellularLocation>
        <location evidence="2">Secreted</location>
    </subcellularLocation>
</comment>
<evidence type="ECO:0000256" key="5">
    <source>
        <dbReference type="ARBA" id="ARBA00022837"/>
    </source>
</evidence>
<gene>
    <name evidence="8" type="ORF">WCU84_14610</name>
</gene>
<evidence type="ECO:0000256" key="6">
    <source>
        <dbReference type="ARBA" id="ARBA00023145"/>
    </source>
</evidence>
<dbReference type="InterPro" id="IPR013858">
    <property type="entry name" value="Peptidase_M10B_C"/>
</dbReference>
<keyword evidence="5" id="KW-0106">Calcium</keyword>
<dbReference type="Pfam" id="PF00353">
    <property type="entry name" value="HemolysinCabind"/>
    <property type="match status" value="1"/>
</dbReference>
<reference evidence="8 9" key="1">
    <citation type="submission" date="2024-03" db="EMBL/GenBank/DDBJ databases">
        <title>Analysis of soft rot Pectobacteriaceae population diversity in US potato growing regions between 2016 and 2022.</title>
        <authorList>
            <person name="Ma X."/>
            <person name="Zhang X."/>
            <person name="Stodghill P."/>
            <person name="Rioux R."/>
            <person name="Babler B."/>
            <person name="Shrestha S."/>
            <person name="Babler B."/>
            <person name="Rivedal H."/>
            <person name="Frost K."/>
            <person name="Hao J."/>
            <person name="Secor G."/>
            <person name="Swingle B."/>
        </authorList>
    </citation>
    <scope>NUCLEOTIDE SEQUENCE [LARGE SCALE GENOMIC DNA]</scope>
    <source>
        <strain evidence="8 9">SR64</strain>
    </source>
</reference>
<evidence type="ECO:0000256" key="1">
    <source>
        <dbReference type="ARBA" id="ARBA00001913"/>
    </source>
</evidence>
<dbReference type="Pfam" id="PF08548">
    <property type="entry name" value="Peptidase_M10_C"/>
    <property type="match status" value="1"/>
</dbReference>
<evidence type="ECO:0000313" key="9">
    <source>
        <dbReference type="Proteomes" id="UP001359469"/>
    </source>
</evidence>
<dbReference type="PRINTS" id="PR00313">
    <property type="entry name" value="CABNDNGRPT"/>
</dbReference>
<accession>A0ABU8JP85</accession>
<evidence type="ECO:0000256" key="4">
    <source>
        <dbReference type="ARBA" id="ARBA00022737"/>
    </source>
</evidence>
<evidence type="ECO:0000313" key="8">
    <source>
        <dbReference type="EMBL" id="MEI7064888.1"/>
    </source>
</evidence>
<dbReference type="InterPro" id="IPR011049">
    <property type="entry name" value="Serralysin-like_metalloprot_C"/>
</dbReference>
<dbReference type="Gene3D" id="2.150.10.10">
    <property type="entry name" value="Serralysin-like metalloprotease, C-terminal"/>
    <property type="match status" value="1"/>
</dbReference>
<dbReference type="InterPro" id="IPR001343">
    <property type="entry name" value="Hemolysn_Ca-bd"/>
</dbReference>
<dbReference type="SUPFAM" id="SSF51120">
    <property type="entry name" value="beta-Roll"/>
    <property type="match status" value="1"/>
</dbReference>
<keyword evidence="6" id="KW-0865">Zymogen</keyword>
<comment type="caution">
    <text evidence="8">The sequence shown here is derived from an EMBL/GenBank/DDBJ whole genome shotgun (WGS) entry which is preliminary data.</text>
</comment>
<keyword evidence="9" id="KW-1185">Reference proteome</keyword>
<evidence type="ECO:0000259" key="7">
    <source>
        <dbReference type="Pfam" id="PF08548"/>
    </source>
</evidence>
<evidence type="ECO:0000256" key="2">
    <source>
        <dbReference type="ARBA" id="ARBA00004613"/>
    </source>
</evidence>
<organism evidence="8 9">
    <name type="scientific">Dickeya chrysanthemi</name>
    <name type="common">Pectobacterium chrysanthemi</name>
    <name type="synonym">Erwinia chrysanthemi</name>
    <dbReference type="NCBI Taxonomy" id="556"/>
    <lineage>
        <taxon>Bacteria</taxon>
        <taxon>Pseudomonadati</taxon>
        <taxon>Pseudomonadota</taxon>
        <taxon>Gammaproteobacteria</taxon>
        <taxon>Enterobacterales</taxon>
        <taxon>Pectobacteriaceae</taxon>
        <taxon>Dickeya</taxon>
    </lineage>
</organism>
<protein>
    <submittedName>
        <fullName evidence="8">M10 family metallopeptidase C-terminal domain-containing protein</fullName>
    </submittedName>
</protein>
<proteinExistence type="predicted"/>
<keyword evidence="4" id="KW-0677">Repeat</keyword>
<comment type="cofactor">
    <cofactor evidence="1">
        <name>Ca(2+)</name>
        <dbReference type="ChEBI" id="CHEBI:29108"/>
    </cofactor>
</comment>
<dbReference type="Proteomes" id="UP001359469">
    <property type="component" value="Unassembled WGS sequence"/>
</dbReference>
<name>A0ABU8JP85_DICCH</name>
<keyword evidence="3" id="KW-0964">Secreted</keyword>